<dbReference type="InterPro" id="IPR051603">
    <property type="entry name" value="Zinc-ADH_QOR/CCCR"/>
</dbReference>
<accession>A0A846H9Z0</accession>
<dbReference type="InterPro" id="IPR036291">
    <property type="entry name" value="NAD(P)-bd_dom_sf"/>
</dbReference>
<dbReference type="CDD" id="cd08270">
    <property type="entry name" value="MDR4"/>
    <property type="match status" value="1"/>
</dbReference>
<dbReference type="SUPFAM" id="SSF51735">
    <property type="entry name" value="NAD(P)-binding Rossmann-fold domains"/>
    <property type="match status" value="1"/>
</dbReference>
<dbReference type="InterPro" id="IPR013154">
    <property type="entry name" value="ADH-like_N"/>
</dbReference>
<evidence type="ECO:0000313" key="4">
    <source>
        <dbReference type="Proteomes" id="UP000031549"/>
    </source>
</evidence>
<dbReference type="SUPFAM" id="SSF50129">
    <property type="entry name" value="GroES-like"/>
    <property type="match status" value="1"/>
</dbReference>
<dbReference type="Pfam" id="PF08240">
    <property type="entry name" value="ADH_N"/>
    <property type="match status" value="1"/>
</dbReference>
<dbReference type="RefSeq" id="WP_039742975.1">
    <property type="nucleotide sequence ID" value="NZ_JTCM02000023.1"/>
</dbReference>
<dbReference type="PANTHER" id="PTHR44154">
    <property type="entry name" value="QUINONE OXIDOREDUCTASE"/>
    <property type="match status" value="1"/>
</dbReference>
<dbReference type="SMART" id="SM00829">
    <property type="entry name" value="PKS_ER"/>
    <property type="match status" value="1"/>
</dbReference>
<dbReference type="Gene3D" id="3.40.50.720">
    <property type="entry name" value="NAD(P)-binding Rossmann-like Domain"/>
    <property type="match status" value="1"/>
</dbReference>
<dbReference type="InterPro" id="IPR020843">
    <property type="entry name" value="ER"/>
</dbReference>
<dbReference type="InterPro" id="IPR011032">
    <property type="entry name" value="GroES-like_sf"/>
</dbReference>
<organism evidence="3 4">
    <name type="scientific">Hassallia byssoidea VB512170</name>
    <dbReference type="NCBI Taxonomy" id="1304833"/>
    <lineage>
        <taxon>Bacteria</taxon>
        <taxon>Bacillati</taxon>
        <taxon>Cyanobacteriota</taxon>
        <taxon>Cyanophyceae</taxon>
        <taxon>Nostocales</taxon>
        <taxon>Tolypothrichaceae</taxon>
        <taxon>Hassallia</taxon>
    </lineage>
</organism>
<dbReference type="Pfam" id="PF00107">
    <property type="entry name" value="ADH_zinc_N"/>
    <property type="match status" value="1"/>
</dbReference>
<dbReference type="Proteomes" id="UP000031549">
    <property type="component" value="Unassembled WGS sequence"/>
</dbReference>
<gene>
    <name evidence="3" type="ORF">PI95_012745</name>
</gene>
<sequence>MNKMRAVVVDPNVTGRLTISEVDAPVPTPSQALIKVAAISLNRGEVKRSTTAEAGWQPGWDLAGTVEVAAADGSSPPSGTRVVGFVKEGAWAEFVAVPTNSLAELPSSVSFAQAATLPVAGLTAMHALARGGSLLGRSVLITGASGGVGMIACQLANHSGAHVVAHIRKAELEKLVKESGAQDVVIGEDLTSATQYAPYDLILESVGGKILSAALGLLAPDGTCVLFGTSEQHEITFDARRFYGTGGASLYGLILFHELKSEPASIGLARLARLVADNHLRPPIDLEASWMQVADLAQQLLDRRFTGKAVLHISD</sequence>
<dbReference type="InterPro" id="IPR013149">
    <property type="entry name" value="ADH-like_C"/>
</dbReference>
<keyword evidence="1" id="KW-0521">NADP</keyword>
<dbReference type="PANTHER" id="PTHR44154:SF1">
    <property type="entry name" value="QUINONE OXIDOREDUCTASE"/>
    <property type="match status" value="1"/>
</dbReference>
<dbReference type="EMBL" id="JTCM02000023">
    <property type="protein sequence ID" value="NEU73410.1"/>
    <property type="molecule type" value="Genomic_DNA"/>
</dbReference>
<keyword evidence="4" id="KW-1185">Reference proteome</keyword>
<evidence type="ECO:0000256" key="1">
    <source>
        <dbReference type="ARBA" id="ARBA00022857"/>
    </source>
</evidence>
<evidence type="ECO:0000259" key="2">
    <source>
        <dbReference type="SMART" id="SM00829"/>
    </source>
</evidence>
<proteinExistence type="predicted"/>
<name>A0A846H9Z0_9CYAN</name>
<protein>
    <submittedName>
        <fullName evidence="3">Zinc-binding dehydrogenase</fullName>
    </submittedName>
</protein>
<dbReference type="AlphaFoldDB" id="A0A846H9Z0"/>
<dbReference type="GO" id="GO:0016491">
    <property type="term" value="F:oxidoreductase activity"/>
    <property type="evidence" value="ECO:0007669"/>
    <property type="project" value="InterPro"/>
</dbReference>
<evidence type="ECO:0000313" key="3">
    <source>
        <dbReference type="EMBL" id="NEU73410.1"/>
    </source>
</evidence>
<reference evidence="3 4" key="1">
    <citation type="journal article" date="2015" name="Genome Announc.">
        <title>Draft Genome Sequence of Cyanobacterium Hassallia byssoidea Strain VB512170, Isolated from Monuments in India.</title>
        <authorList>
            <person name="Singh D."/>
            <person name="Chandrababunaidu M.M."/>
            <person name="Panda A."/>
            <person name="Sen D."/>
            <person name="Bhattacharyya S."/>
            <person name="Adhikary S.P."/>
            <person name="Tripathy S."/>
        </authorList>
    </citation>
    <scope>NUCLEOTIDE SEQUENCE [LARGE SCALE GENOMIC DNA]</scope>
    <source>
        <strain evidence="3 4">VB512170</strain>
    </source>
</reference>
<dbReference type="Gene3D" id="3.90.180.10">
    <property type="entry name" value="Medium-chain alcohol dehydrogenases, catalytic domain"/>
    <property type="match status" value="1"/>
</dbReference>
<feature type="domain" description="Enoyl reductase (ER)" evidence="2">
    <location>
        <begin position="15"/>
        <end position="311"/>
    </location>
</feature>
<comment type="caution">
    <text evidence="3">The sequence shown here is derived from an EMBL/GenBank/DDBJ whole genome shotgun (WGS) entry which is preliminary data.</text>
</comment>